<dbReference type="SUPFAM" id="SSF50985">
    <property type="entry name" value="RCC1/BLIP-II"/>
    <property type="match status" value="2"/>
</dbReference>
<evidence type="ECO:0000313" key="6">
    <source>
        <dbReference type="Proteomes" id="UP000011083"/>
    </source>
</evidence>
<dbReference type="PROSITE" id="PS00626">
    <property type="entry name" value="RCC1_2"/>
    <property type="match status" value="2"/>
</dbReference>
<feature type="repeat" description="RCC1" evidence="3">
    <location>
        <begin position="273"/>
        <end position="330"/>
    </location>
</feature>
<dbReference type="OMA" id="RIDRIWA"/>
<keyword evidence="2" id="KW-0677">Repeat</keyword>
<protein>
    <submittedName>
        <fullName evidence="5">Regulator of chromosome condensation (RCC1) repeat domain containing protein</fullName>
    </submittedName>
</protein>
<dbReference type="PROSITE" id="PS50012">
    <property type="entry name" value="RCC1_3"/>
    <property type="match status" value="7"/>
</dbReference>
<dbReference type="PANTHER" id="PTHR45982">
    <property type="entry name" value="REGULATOR OF CHROMOSOME CONDENSATION"/>
    <property type="match status" value="1"/>
</dbReference>
<keyword evidence="6" id="KW-1185">Reference proteome</keyword>
<dbReference type="EMBL" id="KB008103">
    <property type="protein sequence ID" value="ELR12818.1"/>
    <property type="molecule type" value="Genomic_DNA"/>
</dbReference>
<dbReference type="KEGG" id="acan:ACA1_093640"/>
<reference evidence="5 6" key="1">
    <citation type="journal article" date="2013" name="Genome Biol.">
        <title>Genome of Acanthamoeba castellanii highlights extensive lateral gene transfer and early evolution of tyrosine kinase signaling.</title>
        <authorList>
            <person name="Clarke M."/>
            <person name="Lohan A.J."/>
            <person name="Liu B."/>
            <person name="Lagkouvardos I."/>
            <person name="Roy S."/>
            <person name="Zafar N."/>
            <person name="Bertelli C."/>
            <person name="Schilde C."/>
            <person name="Kianianmomeni A."/>
            <person name="Burglin T.R."/>
            <person name="Frech C."/>
            <person name="Turcotte B."/>
            <person name="Kopec K.O."/>
            <person name="Synnott J.M."/>
            <person name="Choo C."/>
            <person name="Paponov I."/>
            <person name="Finkler A."/>
            <person name="Soon Heng Tan C."/>
            <person name="Hutchins A.P."/>
            <person name="Weinmeier T."/>
            <person name="Rattei T."/>
            <person name="Chu J.S."/>
            <person name="Gimenez G."/>
            <person name="Irimia M."/>
            <person name="Rigden D.J."/>
            <person name="Fitzpatrick D.A."/>
            <person name="Lorenzo-Morales J."/>
            <person name="Bateman A."/>
            <person name="Chiu C.H."/>
            <person name="Tang P."/>
            <person name="Hegemann P."/>
            <person name="Fromm H."/>
            <person name="Raoult D."/>
            <person name="Greub G."/>
            <person name="Miranda-Saavedra D."/>
            <person name="Chen N."/>
            <person name="Nash P."/>
            <person name="Ginger M.L."/>
            <person name="Horn M."/>
            <person name="Schaap P."/>
            <person name="Caler L."/>
            <person name="Loftus B."/>
        </authorList>
    </citation>
    <scope>NUCLEOTIDE SEQUENCE [LARGE SCALE GENOMIC DNA]</scope>
    <source>
        <strain evidence="5 6">Neff</strain>
    </source>
</reference>
<dbReference type="OrthoDB" id="19558at2759"/>
<evidence type="ECO:0000256" key="1">
    <source>
        <dbReference type="ARBA" id="ARBA00022658"/>
    </source>
</evidence>
<dbReference type="InterPro" id="IPR051553">
    <property type="entry name" value="Ran_GTPase-activating"/>
</dbReference>
<dbReference type="STRING" id="1257118.L8GJ83"/>
<evidence type="ECO:0000256" key="2">
    <source>
        <dbReference type="ARBA" id="ARBA00022737"/>
    </source>
</evidence>
<dbReference type="PANTHER" id="PTHR45982:SF1">
    <property type="entry name" value="REGULATOR OF CHROMOSOME CONDENSATION"/>
    <property type="match status" value="1"/>
</dbReference>
<feature type="repeat" description="RCC1" evidence="3">
    <location>
        <begin position="171"/>
        <end position="222"/>
    </location>
</feature>
<feature type="repeat" description="RCC1" evidence="3">
    <location>
        <begin position="390"/>
        <end position="439"/>
    </location>
</feature>
<dbReference type="Pfam" id="PF25390">
    <property type="entry name" value="WD40_RLD"/>
    <property type="match status" value="1"/>
</dbReference>
<dbReference type="PRINTS" id="PR00633">
    <property type="entry name" value="RCCNDNSATION"/>
</dbReference>
<dbReference type="RefSeq" id="XP_004334831.1">
    <property type="nucleotide sequence ID" value="XM_004334783.1"/>
</dbReference>
<dbReference type="Pfam" id="PF13540">
    <property type="entry name" value="RCC1_2"/>
    <property type="match status" value="2"/>
</dbReference>
<evidence type="ECO:0000259" key="4">
    <source>
        <dbReference type="Pfam" id="PF25390"/>
    </source>
</evidence>
<sequence length="439" mass="47018">MDEVPPELLAWTFESCLTEQHLRILPFVCRRWRDVCANAALRRAMLRGLVFSFGGGDSHFDQSVLGHPRQEEPSSHQGVRWAAPARIGALRGLRIAAVAAGENHSLFLTDDGQVYACGVSLNGSQLGFAGCREEDLCQMHYVPERVSGLDDVVVVKIAAGPTHSLVLTSTAAVYSFGENRYGHLGLGDYENRWTPTLVEALRGEEIVQVVAGDTNSAAITKSGQVFMWGSCRSCIDLPSNDPTKPTLVEALSGTPIAAVALGECHCLFLTTDGLVLSCGLDLYHSGLLGYDVRDNPRKEQRVPRPIPHFTGEVAAAIAAGEGHSLVLTRDGRLFAFGDNRSGQLGLGRTSPELNVSKPTELPSPVAALAHVQVAGVVAAPLHSCAIAHDGSVYSFGDGEFYQLGHGTTDSWNVPKKIDALVPFFMTSIASTRAHTLALL</sequence>
<evidence type="ECO:0000256" key="3">
    <source>
        <dbReference type="PROSITE-ProRule" id="PRU00235"/>
    </source>
</evidence>
<feature type="repeat" description="RCC1" evidence="3">
    <location>
        <begin position="223"/>
        <end position="272"/>
    </location>
</feature>
<feature type="domain" description="RCC1-like" evidence="4">
    <location>
        <begin position="203"/>
        <end position="438"/>
    </location>
</feature>
<dbReference type="VEuPathDB" id="AmoebaDB:ACA1_093640"/>
<accession>L8GJ83</accession>
<dbReference type="Gene3D" id="2.130.10.30">
    <property type="entry name" value="Regulator of chromosome condensation 1/beta-lactamase-inhibitor protein II"/>
    <property type="match status" value="2"/>
</dbReference>
<feature type="repeat" description="RCC1" evidence="3">
    <location>
        <begin position="48"/>
        <end position="111"/>
    </location>
</feature>
<dbReference type="GeneID" id="14913179"/>
<proteinExistence type="predicted"/>
<dbReference type="InterPro" id="IPR000408">
    <property type="entry name" value="Reg_chr_condens"/>
</dbReference>
<dbReference type="InterPro" id="IPR058923">
    <property type="entry name" value="RCC1-like_dom"/>
</dbReference>
<feature type="repeat" description="RCC1" evidence="3">
    <location>
        <begin position="112"/>
        <end position="170"/>
    </location>
</feature>
<name>L8GJ83_ACACF</name>
<feature type="repeat" description="RCC1" evidence="3">
    <location>
        <begin position="331"/>
        <end position="389"/>
    </location>
</feature>
<dbReference type="InterPro" id="IPR009091">
    <property type="entry name" value="RCC1/BLIP-II"/>
</dbReference>
<dbReference type="Proteomes" id="UP000011083">
    <property type="component" value="Unassembled WGS sequence"/>
</dbReference>
<keyword evidence="1" id="KW-0344">Guanine-nucleotide releasing factor</keyword>
<evidence type="ECO:0000313" key="5">
    <source>
        <dbReference type="EMBL" id="ELR12818.1"/>
    </source>
</evidence>
<dbReference type="AlphaFoldDB" id="L8GJ83"/>
<organism evidence="5 6">
    <name type="scientific">Acanthamoeba castellanii (strain ATCC 30010 / Neff)</name>
    <dbReference type="NCBI Taxonomy" id="1257118"/>
    <lineage>
        <taxon>Eukaryota</taxon>
        <taxon>Amoebozoa</taxon>
        <taxon>Discosea</taxon>
        <taxon>Longamoebia</taxon>
        <taxon>Centramoebida</taxon>
        <taxon>Acanthamoebidae</taxon>
        <taxon>Acanthamoeba</taxon>
    </lineage>
</organism>
<gene>
    <name evidence="5" type="ORF">ACA1_093640</name>
</gene>